<dbReference type="InterPro" id="IPR000182">
    <property type="entry name" value="GNAT_dom"/>
</dbReference>
<dbReference type="Gene3D" id="3.40.630.30">
    <property type="match status" value="1"/>
</dbReference>
<organism evidence="3 4">
    <name type="scientific">Cohaesibacter marisflavi</name>
    <dbReference type="NCBI Taxonomy" id="655353"/>
    <lineage>
        <taxon>Bacteria</taxon>
        <taxon>Pseudomonadati</taxon>
        <taxon>Pseudomonadota</taxon>
        <taxon>Alphaproteobacteria</taxon>
        <taxon>Hyphomicrobiales</taxon>
        <taxon>Cohaesibacteraceae</taxon>
    </lineage>
</organism>
<evidence type="ECO:0000313" key="3">
    <source>
        <dbReference type="EMBL" id="SFO72437.1"/>
    </source>
</evidence>
<accession>A0A1I5JHZ5</accession>
<reference evidence="3 4" key="1">
    <citation type="submission" date="2016-10" db="EMBL/GenBank/DDBJ databases">
        <authorList>
            <person name="de Groot N.N."/>
        </authorList>
    </citation>
    <scope>NUCLEOTIDE SEQUENCE [LARGE SCALE GENOMIC DNA]</scope>
    <source>
        <strain evidence="3 4">CGMCC 1.9157</strain>
    </source>
</reference>
<gene>
    <name evidence="3" type="ORF">SAMN04488056_111175</name>
</gene>
<sequence length="226" mass="25233">MLEIDESLQQTEPDCREGSESKPFLLRHPARTDLEVLVALANIPAMTKNLCSNWLPISAKGAESWFLNQTEKTDPTEFPFIITDMKGAMIGVICLLLEENRKQAEISVIIDRDQWQHGYATRAIQAVADFAFSSPNINQPPLEALVAQCRVSCGSSRRVVEKCGFQYSGTGMAHSQHYNGMIPIDRYRLDRGVWYALRNWSGMGQTNAWSFGPNSGQKTYSLKGAA</sequence>
<dbReference type="InterPro" id="IPR051531">
    <property type="entry name" value="N-acetyltransferase"/>
</dbReference>
<dbReference type="SUPFAM" id="SSF55729">
    <property type="entry name" value="Acyl-CoA N-acyltransferases (Nat)"/>
    <property type="match status" value="1"/>
</dbReference>
<protein>
    <submittedName>
        <fullName evidence="3">Protein N-acetyltransferase, RimJ/RimL family</fullName>
    </submittedName>
</protein>
<dbReference type="STRING" id="655353.SAMN04488056_111175"/>
<dbReference type="RefSeq" id="WP_090074664.1">
    <property type="nucleotide sequence ID" value="NZ_FOVR01000011.1"/>
</dbReference>
<feature type="domain" description="N-acetyltransferase" evidence="2">
    <location>
        <begin position="24"/>
        <end position="200"/>
    </location>
</feature>
<dbReference type="OrthoDB" id="9804153at2"/>
<evidence type="ECO:0000313" key="4">
    <source>
        <dbReference type="Proteomes" id="UP000199236"/>
    </source>
</evidence>
<dbReference type="AlphaFoldDB" id="A0A1I5JHZ5"/>
<dbReference type="Proteomes" id="UP000199236">
    <property type="component" value="Unassembled WGS sequence"/>
</dbReference>
<dbReference type="EMBL" id="FOVR01000011">
    <property type="protein sequence ID" value="SFO72437.1"/>
    <property type="molecule type" value="Genomic_DNA"/>
</dbReference>
<dbReference type="PROSITE" id="PS51186">
    <property type="entry name" value="GNAT"/>
    <property type="match status" value="1"/>
</dbReference>
<proteinExistence type="predicted"/>
<dbReference type="PANTHER" id="PTHR43792">
    <property type="entry name" value="GNAT FAMILY, PUTATIVE (AFU_ORTHOLOGUE AFUA_3G00765)-RELATED-RELATED"/>
    <property type="match status" value="1"/>
</dbReference>
<name>A0A1I5JHZ5_9HYPH</name>
<feature type="region of interest" description="Disordered" evidence="1">
    <location>
        <begin position="1"/>
        <end position="21"/>
    </location>
</feature>
<evidence type="ECO:0000256" key="1">
    <source>
        <dbReference type="SAM" id="MobiDB-lite"/>
    </source>
</evidence>
<dbReference type="GO" id="GO:0016747">
    <property type="term" value="F:acyltransferase activity, transferring groups other than amino-acyl groups"/>
    <property type="evidence" value="ECO:0007669"/>
    <property type="project" value="InterPro"/>
</dbReference>
<dbReference type="InterPro" id="IPR016181">
    <property type="entry name" value="Acyl_CoA_acyltransferase"/>
</dbReference>
<keyword evidence="4" id="KW-1185">Reference proteome</keyword>
<evidence type="ECO:0000259" key="2">
    <source>
        <dbReference type="PROSITE" id="PS51186"/>
    </source>
</evidence>
<keyword evidence="3" id="KW-0808">Transferase</keyword>
<dbReference type="Pfam" id="PF13302">
    <property type="entry name" value="Acetyltransf_3"/>
    <property type="match status" value="1"/>
</dbReference>